<dbReference type="Proteomes" id="UP000326380">
    <property type="component" value="Unassembled WGS sequence"/>
</dbReference>
<organism evidence="1 2">
    <name type="scientific">Hymenobacter busanensis</name>
    <dbReference type="NCBI Taxonomy" id="2607656"/>
    <lineage>
        <taxon>Bacteria</taxon>
        <taxon>Pseudomonadati</taxon>
        <taxon>Bacteroidota</taxon>
        <taxon>Cytophagia</taxon>
        <taxon>Cytophagales</taxon>
        <taxon>Hymenobacteraceae</taxon>
        <taxon>Hymenobacter</taxon>
    </lineage>
</organism>
<reference evidence="1 2" key="1">
    <citation type="submission" date="2019-09" db="EMBL/GenBank/DDBJ databases">
        <title>Genome sequence of Hymenobacter sp. M3.</title>
        <authorList>
            <person name="Srinivasan S."/>
        </authorList>
    </citation>
    <scope>NUCLEOTIDE SEQUENCE [LARGE SCALE GENOMIC DNA]</scope>
    <source>
        <strain evidence="1 2">M3</strain>
    </source>
</reference>
<dbReference type="EMBL" id="VTWU01000004">
    <property type="protein sequence ID" value="KAA9332339.1"/>
    <property type="molecule type" value="Genomic_DNA"/>
</dbReference>
<name>A0A7L4ZV62_9BACT</name>
<dbReference type="InterPro" id="IPR025459">
    <property type="entry name" value="DUF4279"/>
</dbReference>
<sequence>MTEQTINQLVANELVAQRLAVTKQYLDVHQVLYKKGIPVIERITPPDSEGIIKAYLPVQGEKFYLVFYLDANTGGLNGLSTEAWNRVYLRATSSTLSASELAAFTTLQPSDQWSKGDARRKGQGVYSFSSISFLPNPEPDTFEHKLSKLLEFLEQDANGVQRLVEQADCGITVAIDMHNGNGMLGGPFIDARNIKRMAALDLDIEFDLYATGNAFKE</sequence>
<accession>A0A7L4ZV62</accession>
<dbReference type="RefSeq" id="WP_151079280.1">
    <property type="nucleotide sequence ID" value="NZ_CP047647.1"/>
</dbReference>
<protein>
    <submittedName>
        <fullName evidence="1">DUF4279 domain-containing protein</fullName>
    </submittedName>
</protein>
<dbReference type="Pfam" id="PF14106">
    <property type="entry name" value="DUF4279"/>
    <property type="match status" value="1"/>
</dbReference>
<comment type="caution">
    <text evidence="1">The sequence shown here is derived from an EMBL/GenBank/DDBJ whole genome shotgun (WGS) entry which is preliminary data.</text>
</comment>
<evidence type="ECO:0000313" key="1">
    <source>
        <dbReference type="EMBL" id="KAA9332339.1"/>
    </source>
</evidence>
<dbReference type="AlphaFoldDB" id="A0A7L4ZV62"/>
<keyword evidence="2" id="KW-1185">Reference proteome</keyword>
<proteinExistence type="predicted"/>
<evidence type="ECO:0000313" key="2">
    <source>
        <dbReference type="Proteomes" id="UP000326380"/>
    </source>
</evidence>
<gene>
    <name evidence="1" type="ORF">F0P96_12740</name>
</gene>